<evidence type="ECO:0000259" key="7">
    <source>
        <dbReference type="Pfam" id="PF00534"/>
    </source>
</evidence>
<dbReference type="SUPFAM" id="SSF53756">
    <property type="entry name" value="UDP-Glycosyltransferase/glycogen phosphorylase"/>
    <property type="match status" value="1"/>
</dbReference>
<dbReference type="Pfam" id="PF00534">
    <property type="entry name" value="Glycos_transf_1"/>
    <property type="match status" value="1"/>
</dbReference>
<evidence type="ECO:0000313" key="9">
    <source>
        <dbReference type="EMBL" id="TQV86680.1"/>
    </source>
</evidence>
<dbReference type="PANTHER" id="PTHR13615">
    <property type="entry name" value="GLYCOSYLTRANSFERASE-LIKE 1"/>
    <property type="match status" value="1"/>
</dbReference>
<dbReference type="RefSeq" id="WP_142932605.1">
    <property type="nucleotide sequence ID" value="NZ_ML660166.1"/>
</dbReference>
<dbReference type="Proteomes" id="UP000315439">
    <property type="component" value="Unassembled WGS sequence"/>
</dbReference>
<dbReference type="PANTHER" id="PTHR13615:SF3">
    <property type="entry name" value="GLYCOSYLTRANSFERASE-LIKE DOMAIN-CONTAINING PROTEIN 1"/>
    <property type="match status" value="1"/>
</dbReference>
<name>A0A545UB40_9GAMM</name>
<dbReference type="Gene3D" id="3.40.50.2000">
    <property type="entry name" value="Glycogen Phosphorylase B"/>
    <property type="match status" value="1"/>
</dbReference>
<keyword evidence="10" id="KW-1185">Reference proteome</keyword>
<evidence type="ECO:0000259" key="8">
    <source>
        <dbReference type="Pfam" id="PF12038"/>
    </source>
</evidence>
<keyword evidence="3" id="KW-0808">Transferase</keyword>
<proteinExistence type="inferred from homology"/>
<evidence type="ECO:0000256" key="2">
    <source>
        <dbReference type="ARBA" id="ARBA00022676"/>
    </source>
</evidence>
<evidence type="ECO:0000256" key="1">
    <source>
        <dbReference type="ARBA" id="ARBA00009481"/>
    </source>
</evidence>
<dbReference type="InterPro" id="IPR022701">
    <property type="entry name" value="QTMAN_N"/>
</dbReference>
<dbReference type="InterPro" id="IPR051862">
    <property type="entry name" value="GT-like_domain_containing_1"/>
</dbReference>
<dbReference type="AlphaFoldDB" id="A0A545UB40"/>
<sequence length="375" mass="42791">MKKRILLLSGYDAASHRYWRRTLENNLSEFEWTQLSLPDRHFSWRTRGSSLTFAFERQQELSGDYDLLIATSMVDLAALRGFLPHLGLLPTIVYFHENQFVYPISKEQPNLLNAQLTSIYSALCADQILFNSNYNRNTFLNGAAKLLQRMPDGAPASLIHTLKNKCDVIAVPLEDCIGNSTNDSQKREQPETTERTKIIAPAKILWNHRWEYDKQPEIFFDALLLLKKAGYSFKLNVVGQSFRTIPSCFQLAKEQLASHIEYWGHQPRETYQLILQSSDLVVSTASHDFQGLSMLEAIHAGCTPVAPDSLVYPEYIPESLRYATAQTPQQETANLLALLTQILAADERQPISVNNYLVSHLIPEYRAIFNRLIAR</sequence>
<dbReference type="EMBL" id="VIKS01000010">
    <property type="protein sequence ID" value="TQV86680.1"/>
    <property type="molecule type" value="Genomic_DNA"/>
</dbReference>
<dbReference type="Pfam" id="PF12038">
    <property type="entry name" value="QTMAN_N"/>
    <property type="match status" value="1"/>
</dbReference>
<organism evidence="9 10">
    <name type="scientific">Aliikangiella coralliicola</name>
    <dbReference type="NCBI Taxonomy" id="2592383"/>
    <lineage>
        <taxon>Bacteria</taxon>
        <taxon>Pseudomonadati</taxon>
        <taxon>Pseudomonadota</taxon>
        <taxon>Gammaproteobacteria</taxon>
        <taxon>Oceanospirillales</taxon>
        <taxon>Pleioneaceae</taxon>
        <taxon>Aliikangiella</taxon>
    </lineage>
</organism>
<feature type="domain" description="tRNA-queuosine alpha-mannosyltransferase N-terminal" evidence="8">
    <location>
        <begin position="4"/>
        <end position="173"/>
    </location>
</feature>
<comment type="caution">
    <text evidence="9">The sequence shown here is derived from an EMBL/GenBank/DDBJ whole genome shotgun (WGS) entry which is preliminary data.</text>
</comment>
<dbReference type="OrthoDB" id="9792163at2"/>
<feature type="domain" description="Glycosyl transferase family 1" evidence="7">
    <location>
        <begin position="202"/>
        <end position="326"/>
    </location>
</feature>
<dbReference type="InterPro" id="IPR001296">
    <property type="entry name" value="Glyco_trans_1"/>
</dbReference>
<evidence type="ECO:0000256" key="5">
    <source>
        <dbReference type="ARBA" id="ARBA00044539"/>
    </source>
</evidence>
<evidence type="ECO:0000256" key="6">
    <source>
        <dbReference type="ARBA" id="ARBA00048439"/>
    </source>
</evidence>
<evidence type="ECO:0000256" key="4">
    <source>
        <dbReference type="ARBA" id="ARBA00044517"/>
    </source>
</evidence>
<keyword evidence="2" id="KW-0328">Glycosyltransferase</keyword>
<evidence type="ECO:0000256" key="3">
    <source>
        <dbReference type="ARBA" id="ARBA00022679"/>
    </source>
</evidence>
<dbReference type="GO" id="GO:0016438">
    <property type="term" value="F:tRNA-queuosine(34) beta-mannosyltransferase activity"/>
    <property type="evidence" value="ECO:0007669"/>
    <property type="project" value="UniProtKB-EC"/>
</dbReference>
<evidence type="ECO:0000313" key="10">
    <source>
        <dbReference type="Proteomes" id="UP000315439"/>
    </source>
</evidence>
<protein>
    <recommendedName>
        <fullName evidence="5">tRNA-queuosine alpha-mannosyltransferase</fullName>
        <ecNumber evidence="4">2.4.1.110</ecNumber>
    </recommendedName>
</protein>
<comment type="similarity">
    <text evidence="1">Belongs to the glycosyltransferase group 1 family. Glycosyltransferase 4 subfamily.</text>
</comment>
<accession>A0A545UB40</accession>
<gene>
    <name evidence="9" type="ORF">FLL46_17455</name>
</gene>
<comment type="catalytic activity">
    <reaction evidence="6">
        <text>queuosine(34) in tRNA(Asp) + GDP-alpha-D-mannose = O-4''-alpha-D-mannosylqueuosine(34) in tRNA(Asp) + GDP + H(+)</text>
        <dbReference type="Rhea" id="RHEA:12885"/>
        <dbReference type="Rhea" id="RHEA-COMP:18572"/>
        <dbReference type="Rhea" id="RHEA-COMP:18581"/>
        <dbReference type="ChEBI" id="CHEBI:15378"/>
        <dbReference type="ChEBI" id="CHEBI:57527"/>
        <dbReference type="ChEBI" id="CHEBI:58189"/>
        <dbReference type="ChEBI" id="CHEBI:194431"/>
        <dbReference type="ChEBI" id="CHEBI:194442"/>
        <dbReference type="EC" id="2.4.1.110"/>
    </reaction>
    <physiologicalReaction direction="left-to-right" evidence="6">
        <dbReference type="Rhea" id="RHEA:12886"/>
    </physiologicalReaction>
</comment>
<dbReference type="EC" id="2.4.1.110" evidence="4"/>
<reference evidence="9 10" key="1">
    <citation type="submission" date="2019-07" db="EMBL/GenBank/DDBJ databases">
        <title>Draft genome for Aliikangiella sp. M105.</title>
        <authorList>
            <person name="Wang G."/>
        </authorList>
    </citation>
    <scope>NUCLEOTIDE SEQUENCE [LARGE SCALE GENOMIC DNA]</scope>
    <source>
        <strain evidence="9 10">M105</strain>
    </source>
</reference>